<evidence type="ECO:0000256" key="1">
    <source>
        <dbReference type="ARBA" id="ARBA00004651"/>
    </source>
</evidence>
<gene>
    <name evidence="10 11" type="primary">mscL</name>
    <name evidence="11" type="ORF">AV926_05800</name>
    <name evidence="12" type="ORF">SAMN04488018_101294</name>
</gene>
<sequence length="146" mass="15351">MGFVKEFKEFAVKGNVMDLAVGVIIGGAFGKIVTSVVNDVIMPIVSAIIGTPDFSNMYLVLKGDAPDGAPLAAARGIDGNVVFAYGSFITEVINFTLLALCVFLLVKGINTLKKKEAAAVEEAPAGPPAPTQEDLLAEIRDLLKKQ</sequence>
<dbReference type="InterPro" id="IPR036019">
    <property type="entry name" value="MscL_channel"/>
</dbReference>
<feature type="transmembrane region" description="Helical" evidence="10">
    <location>
        <begin position="81"/>
        <end position="106"/>
    </location>
</feature>
<dbReference type="EMBL" id="FNYS01000001">
    <property type="protein sequence ID" value="SEI51496.1"/>
    <property type="molecule type" value="Genomic_DNA"/>
</dbReference>
<dbReference type="Proteomes" id="UP000076630">
    <property type="component" value="Unassembled WGS sequence"/>
</dbReference>
<evidence type="ECO:0000313" key="13">
    <source>
        <dbReference type="Proteomes" id="UP000076630"/>
    </source>
</evidence>
<evidence type="ECO:0000256" key="6">
    <source>
        <dbReference type="ARBA" id="ARBA00022989"/>
    </source>
</evidence>
<evidence type="ECO:0000256" key="2">
    <source>
        <dbReference type="ARBA" id="ARBA00007254"/>
    </source>
</evidence>
<keyword evidence="5 10" id="KW-0812">Transmembrane</keyword>
<dbReference type="NCBIfam" id="NF001843">
    <property type="entry name" value="PRK00567.1-4"/>
    <property type="match status" value="1"/>
</dbReference>
<dbReference type="SUPFAM" id="SSF81330">
    <property type="entry name" value="Gated mechanosensitive channel"/>
    <property type="match status" value="1"/>
</dbReference>
<dbReference type="Proteomes" id="UP000183077">
    <property type="component" value="Unassembled WGS sequence"/>
</dbReference>
<keyword evidence="7 10" id="KW-0406">Ion transport</keyword>
<evidence type="ECO:0000256" key="8">
    <source>
        <dbReference type="ARBA" id="ARBA00023136"/>
    </source>
</evidence>
<dbReference type="RefSeq" id="WP_038984975.1">
    <property type="nucleotide sequence ID" value="NZ_FNYS01000001.1"/>
</dbReference>
<evidence type="ECO:0000313" key="12">
    <source>
        <dbReference type="EMBL" id="SEI51496.1"/>
    </source>
</evidence>
<evidence type="ECO:0000256" key="9">
    <source>
        <dbReference type="ARBA" id="ARBA00023303"/>
    </source>
</evidence>
<dbReference type="EMBL" id="LQNU01000041">
    <property type="protein sequence ID" value="KZE83059.1"/>
    <property type="molecule type" value="Genomic_DNA"/>
</dbReference>
<keyword evidence="4 10" id="KW-1003">Cell membrane</keyword>
<dbReference type="PANTHER" id="PTHR30266:SF2">
    <property type="entry name" value="LARGE-CONDUCTANCE MECHANOSENSITIVE CHANNEL"/>
    <property type="match status" value="1"/>
</dbReference>
<comment type="subcellular location">
    <subcellularLocation>
        <location evidence="1 10">Cell membrane</location>
        <topology evidence="1 10">Multi-pass membrane protein</topology>
    </subcellularLocation>
</comment>
<comment type="subunit">
    <text evidence="10">Homopentamer.</text>
</comment>
<protein>
    <recommendedName>
        <fullName evidence="10">Large-conductance mechanosensitive channel</fullName>
    </recommendedName>
</protein>
<dbReference type="InterPro" id="IPR037673">
    <property type="entry name" value="MSC/AndL"/>
</dbReference>
<dbReference type="OrthoDB" id="9810350at2"/>
<organism evidence="11 13">
    <name type="scientific">Myroides marinus</name>
    <dbReference type="NCBI Taxonomy" id="703342"/>
    <lineage>
        <taxon>Bacteria</taxon>
        <taxon>Pseudomonadati</taxon>
        <taxon>Bacteroidota</taxon>
        <taxon>Flavobacteriia</taxon>
        <taxon>Flavobacteriales</taxon>
        <taxon>Flavobacteriaceae</taxon>
        <taxon>Myroides</taxon>
    </lineage>
</organism>
<reference evidence="11 13" key="1">
    <citation type="submission" date="2016-01" db="EMBL/GenBank/DDBJ databases">
        <title>Whole genome sequencing of Myroides marinus L41.</title>
        <authorList>
            <person name="Hong K.W."/>
        </authorList>
    </citation>
    <scope>NUCLEOTIDE SEQUENCE [LARGE SCALE GENOMIC DNA]</scope>
    <source>
        <strain evidence="11 13">L41</strain>
    </source>
</reference>
<dbReference type="NCBIfam" id="NF010557">
    <property type="entry name" value="PRK13952.1"/>
    <property type="match status" value="1"/>
</dbReference>
<dbReference type="GeneID" id="82255524"/>
<dbReference type="Gene3D" id="1.10.1200.120">
    <property type="entry name" value="Large-conductance mechanosensitive channel, MscL, domain 1"/>
    <property type="match status" value="1"/>
</dbReference>
<accession>A0A161SBD3</accession>
<proteinExistence type="inferred from homology"/>
<dbReference type="AlphaFoldDB" id="A0A161SBD3"/>
<evidence type="ECO:0000256" key="10">
    <source>
        <dbReference type="HAMAP-Rule" id="MF_00115"/>
    </source>
</evidence>
<dbReference type="GO" id="GO:0008381">
    <property type="term" value="F:mechanosensitive monoatomic ion channel activity"/>
    <property type="evidence" value="ECO:0007669"/>
    <property type="project" value="UniProtKB-UniRule"/>
</dbReference>
<evidence type="ECO:0000313" key="14">
    <source>
        <dbReference type="Proteomes" id="UP000183077"/>
    </source>
</evidence>
<keyword evidence="9 10" id="KW-0407">Ion channel</keyword>
<evidence type="ECO:0000313" key="11">
    <source>
        <dbReference type="EMBL" id="KZE83059.1"/>
    </source>
</evidence>
<dbReference type="InterPro" id="IPR001185">
    <property type="entry name" value="MS_channel"/>
</dbReference>
<evidence type="ECO:0000256" key="7">
    <source>
        <dbReference type="ARBA" id="ARBA00023065"/>
    </source>
</evidence>
<keyword evidence="6 10" id="KW-1133">Transmembrane helix</keyword>
<evidence type="ECO:0000256" key="5">
    <source>
        <dbReference type="ARBA" id="ARBA00022692"/>
    </source>
</evidence>
<dbReference type="Pfam" id="PF01741">
    <property type="entry name" value="MscL"/>
    <property type="match status" value="1"/>
</dbReference>
<evidence type="ECO:0000256" key="3">
    <source>
        <dbReference type="ARBA" id="ARBA00022448"/>
    </source>
</evidence>
<dbReference type="GO" id="GO:0005886">
    <property type="term" value="C:plasma membrane"/>
    <property type="evidence" value="ECO:0007669"/>
    <property type="project" value="UniProtKB-SubCell"/>
</dbReference>
<dbReference type="PROSITE" id="PS01327">
    <property type="entry name" value="MSCL"/>
    <property type="match status" value="1"/>
</dbReference>
<dbReference type="PRINTS" id="PR01264">
    <property type="entry name" value="MECHCHANNEL"/>
</dbReference>
<keyword evidence="13" id="KW-1185">Reference proteome</keyword>
<feature type="transmembrane region" description="Helical" evidence="10">
    <location>
        <begin position="16"/>
        <end position="33"/>
    </location>
</feature>
<comment type="similarity">
    <text evidence="2 10">Belongs to the MscL family.</text>
</comment>
<reference evidence="12 14" key="2">
    <citation type="submission" date="2016-10" db="EMBL/GenBank/DDBJ databases">
        <authorList>
            <person name="de Groot N.N."/>
        </authorList>
    </citation>
    <scope>NUCLEOTIDE SEQUENCE [LARGE SCALE GENOMIC DNA]</scope>
    <source>
        <strain evidence="12 14">DSM 23048</strain>
    </source>
</reference>
<dbReference type="HAMAP" id="MF_00115">
    <property type="entry name" value="MscL"/>
    <property type="match status" value="1"/>
</dbReference>
<name>A0A161SBD3_9FLAO</name>
<keyword evidence="3 10" id="KW-0813">Transport</keyword>
<dbReference type="InterPro" id="IPR019823">
    <property type="entry name" value="Mechanosensitive_channel_CS"/>
</dbReference>
<keyword evidence="8 10" id="KW-0472">Membrane</keyword>
<evidence type="ECO:0000256" key="4">
    <source>
        <dbReference type="ARBA" id="ARBA00022475"/>
    </source>
</evidence>
<dbReference type="NCBIfam" id="TIGR00220">
    <property type="entry name" value="mscL"/>
    <property type="match status" value="1"/>
</dbReference>
<comment type="function">
    <text evidence="10">Channel that opens in response to stretch forces in the membrane lipid bilayer. May participate in the regulation of osmotic pressure changes within the cell.</text>
</comment>
<dbReference type="PANTHER" id="PTHR30266">
    <property type="entry name" value="MECHANOSENSITIVE CHANNEL MSCL"/>
    <property type="match status" value="1"/>
</dbReference>